<dbReference type="Proteomes" id="UP000823388">
    <property type="component" value="Chromosome 1N"/>
</dbReference>
<keyword evidence="3" id="KW-0295">Fungicide</keyword>
<protein>
    <submittedName>
        <fullName evidence="6">Uncharacterized protein</fullName>
    </submittedName>
</protein>
<keyword evidence="2" id="KW-0929">Antimicrobial</keyword>
<keyword evidence="5" id="KW-0732">Signal</keyword>
<keyword evidence="4" id="KW-0611">Plant defense</keyword>
<proteinExistence type="inferred from homology"/>
<dbReference type="InterPro" id="IPR010851">
    <property type="entry name" value="DEFL"/>
</dbReference>
<dbReference type="GO" id="GO:0050832">
    <property type="term" value="P:defense response to fungus"/>
    <property type="evidence" value="ECO:0007669"/>
    <property type="project" value="UniProtKB-KW"/>
</dbReference>
<dbReference type="EMBL" id="CM029038">
    <property type="protein sequence ID" value="KAG2654404.1"/>
    <property type="molecule type" value="Genomic_DNA"/>
</dbReference>
<sequence length="126" mass="13782">MRTGHLLLVVISLLVVSSDKTVKVSARCPDPDSVTLNPGKPCDFQTCKTNCASKYHDGVGICLNPNRCYSEYCLDLPSTTVDPRGLSPPLIANQDEIVYVARLNMSRSFSSKIMTVFLGNKIMTVV</sequence>
<comment type="similarity">
    <text evidence="1">Belongs to the DEFL family.</text>
</comment>
<comment type="caution">
    <text evidence="6">The sequence shown here is derived from an EMBL/GenBank/DDBJ whole genome shotgun (WGS) entry which is preliminary data.</text>
</comment>
<evidence type="ECO:0000313" key="6">
    <source>
        <dbReference type="EMBL" id="KAG2654404.1"/>
    </source>
</evidence>
<feature type="signal peptide" evidence="5">
    <location>
        <begin position="1"/>
        <end position="26"/>
    </location>
</feature>
<reference evidence="6" key="1">
    <citation type="submission" date="2020-05" db="EMBL/GenBank/DDBJ databases">
        <title>WGS assembly of Panicum virgatum.</title>
        <authorList>
            <person name="Lovell J.T."/>
            <person name="Jenkins J."/>
            <person name="Shu S."/>
            <person name="Juenger T.E."/>
            <person name="Schmutz J."/>
        </authorList>
    </citation>
    <scope>NUCLEOTIDE SEQUENCE</scope>
    <source>
        <strain evidence="6">AP13</strain>
    </source>
</reference>
<keyword evidence="7" id="KW-1185">Reference proteome</keyword>
<organism evidence="6 7">
    <name type="scientific">Panicum virgatum</name>
    <name type="common">Blackwell switchgrass</name>
    <dbReference type="NCBI Taxonomy" id="38727"/>
    <lineage>
        <taxon>Eukaryota</taxon>
        <taxon>Viridiplantae</taxon>
        <taxon>Streptophyta</taxon>
        <taxon>Embryophyta</taxon>
        <taxon>Tracheophyta</taxon>
        <taxon>Spermatophyta</taxon>
        <taxon>Magnoliopsida</taxon>
        <taxon>Liliopsida</taxon>
        <taxon>Poales</taxon>
        <taxon>Poaceae</taxon>
        <taxon>PACMAD clade</taxon>
        <taxon>Panicoideae</taxon>
        <taxon>Panicodae</taxon>
        <taxon>Paniceae</taxon>
        <taxon>Panicinae</taxon>
        <taxon>Panicum</taxon>
        <taxon>Panicum sect. Hiantes</taxon>
    </lineage>
</organism>
<dbReference type="PANTHER" id="PTHR34783:SF5">
    <property type="entry name" value="KNOTTIN SCORPION TOXIN-LIKE DOMAIN-CONTAINING PROTEIN"/>
    <property type="match status" value="1"/>
</dbReference>
<evidence type="ECO:0000313" key="7">
    <source>
        <dbReference type="Proteomes" id="UP000823388"/>
    </source>
</evidence>
<evidence type="ECO:0000256" key="1">
    <source>
        <dbReference type="ARBA" id="ARBA00006722"/>
    </source>
</evidence>
<evidence type="ECO:0000256" key="2">
    <source>
        <dbReference type="ARBA" id="ARBA00022529"/>
    </source>
</evidence>
<evidence type="ECO:0000256" key="3">
    <source>
        <dbReference type="ARBA" id="ARBA00022577"/>
    </source>
</evidence>
<dbReference type="Pfam" id="PF07333">
    <property type="entry name" value="SLR1-BP"/>
    <property type="match status" value="1"/>
</dbReference>
<gene>
    <name evidence="6" type="ORF">PVAP13_1NG482800</name>
</gene>
<evidence type="ECO:0000256" key="5">
    <source>
        <dbReference type="SAM" id="SignalP"/>
    </source>
</evidence>
<feature type="chain" id="PRO_5035798251" evidence="5">
    <location>
        <begin position="27"/>
        <end position="126"/>
    </location>
</feature>
<dbReference type="PANTHER" id="PTHR34783">
    <property type="entry name" value="DEFENSIN-LIKE PROTEIN 144-RELATED"/>
    <property type="match status" value="1"/>
</dbReference>
<accession>A0A8T0XAK7</accession>
<dbReference type="AlphaFoldDB" id="A0A8T0XAK7"/>
<evidence type="ECO:0000256" key="4">
    <source>
        <dbReference type="ARBA" id="ARBA00022821"/>
    </source>
</evidence>
<name>A0A8T0XAK7_PANVG</name>
<dbReference type="GO" id="GO:0031640">
    <property type="term" value="P:killing of cells of another organism"/>
    <property type="evidence" value="ECO:0007669"/>
    <property type="project" value="UniProtKB-KW"/>
</dbReference>